<comment type="caution">
    <text evidence="1">The sequence shown here is derived from an EMBL/GenBank/DDBJ whole genome shotgun (WGS) entry which is preliminary data.</text>
</comment>
<proteinExistence type="predicted"/>
<name>A0A2W5FKA6_9BACT</name>
<accession>A0A2W5FKA6</accession>
<protein>
    <submittedName>
        <fullName evidence="1">Uncharacterized protein</fullName>
    </submittedName>
</protein>
<organism evidence="1 2">
    <name type="scientific">Micavibrio aeruginosavorus</name>
    <dbReference type="NCBI Taxonomy" id="349221"/>
    <lineage>
        <taxon>Bacteria</taxon>
        <taxon>Pseudomonadati</taxon>
        <taxon>Bdellovibrionota</taxon>
        <taxon>Bdellovibrionia</taxon>
        <taxon>Bdellovibrionales</taxon>
        <taxon>Pseudobdellovibrionaceae</taxon>
        <taxon>Micavibrio</taxon>
    </lineage>
</organism>
<evidence type="ECO:0000313" key="2">
    <source>
        <dbReference type="Proteomes" id="UP000249739"/>
    </source>
</evidence>
<dbReference type="Proteomes" id="UP000249739">
    <property type="component" value="Unassembled WGS sequence"/>
</dbReference>
<dbReference type="AlphaFoldDB" id="A0A2W5FKA6"/>
<gene>
    <name evidence="1" type="ORF">DI586_03535</name>
</gene>
<reference evidence="1 2" key="1">
    <citation type="submission" date="2017-08" db="EMBL/GenBank/DDBJ databases">
        <title>Infants hospitalized years apart are colonized by the same room-sourced microbial strains.</title>
        <authorList>
            <person name="Brooks B."/>
            <person name="Olm M.R."/>
            <person name="Firek B.A."/>
            <person name="Baker R."/>
            <person name="Thomas B.C."/>
            <person name="Morowitz M.J."/>
            <person name="Banfield J.F."/>
        </authorList>
    </citation>
    <scope>NUCLEOTIDE SEQUENCE [LARGE SCALE GENOMIC DNA]</scope>
    <source>
        <strain evidence="1">S2_006_000_R2_64</strain>
    </source>
</reference>
<dbReference type="EMBL" id="QFOT01000024">
    <property type="protein sequence ID" value="PZP56475.1"/>
    <property type="molecule type" value="Genomic_DNA"/>
</dbReference>
<sequence>MFIPLDEIVIKYDISLSKLIREIREKEIVCQGVGYDDQEGFSNSYAGNLQGFIPIPFHHWKEFNFGTTTVNLEKTEECPSGHKEMKFLYGVQPQPVGNKANDWYDILSGYVYIEVDEKDFKEKVQLLKVKLGKKKNFLEDYLFEIYKKYVKQPNGDVATPKKFLEYLEEYHGENGNSIYEFEVEEVIRDQKGELVSIHYIYGGGAKSKVMKNKTFLNKFTALRKRHQAVSQKAAFPS</sequence>
<evidence type="ECO:0000313" key="1">
    <source>
        <dbReference type="EMBL" id="PZP56475.1"/>
    </source>
</evidence>